<evidence type="ECO:0000256" key="2">
    <source>
        <dbReference type="ARBA" id="ARBA00022676"/>
    </source>
</evidence>
<name>A0AAI8VFN9_9PEZI</name>
<accession>A0AAI8VFN9</accession>
<sequence>MKTLLAWAHPIDSCTTGGQKGWHRRIRRFIAIAVVACLSVTALLALTSSYHHYDAFGHSYNTRNTQGPADRRKPPASDGPGRPEYFQWETSSSFSPVAQDIKGASLEQLCRSFPKHILQNSVQPILRMSHGQDSNKIRAQFESVSACIDNLLIFSDSGELIHGREVVDILKDLPAAYRFKNADFKNYTILRNLHPKPQIRANATDESRTIDGRTLDAYKFLPMIERAWETRPSQKWYFFYETDTYVVWDNLFRFLENLDHETPLYIGSAAPERLKYPGKPESATWFADGGPGFVLSRAAMLKLLHRKVGKDGDYLEPPLSRRWLDLMRRDRRGDRILGWALHDVGIRLSGFWPMFNPHSLQSIPFSQAYWCQPVLTLHKTKPEEMVKLWRWEHSRRKVGRPLIYRDLYDFRHNDRQVYREDWDNTGWDGYRGPRVNSFAACGKACGEDPECFQYNWHMGDCMFMSSIRYGEHRGPKLSANALMRLQGEIGKEWTYELSRYMSGWMLPSIDKWYQEQQCEAVQWLPLNAGDEPHHRQRHSLLPPAELYPAEQTQAILYIAAANGNKAFLYCEGSPSWNPDAYAADTALQARAEEQLSKDDLQSAIATSFALRRNDSYVYHAIVSVTLPQVQHVVSLGGANGLHAWYRTAAAPPPSAPKNDDDDGGNGNSTATANANSESYDATTSSTDPRPNPNSTSKPPQPQQRQQPPPALPPPPQADIETYLSIFSPLTSTPSALKTFSSNAKKGSLRSEIAHYLLSKRYIHPSLPALATLSKSKCKTAPPNPYLTFLSWACRNLEWAGPSPSSAGRSGGHHVLPILMHHFGCVCPSHEALQILVSLADGREVIDMGSGNGYWTWALRQQILHQNQTQPQKQGKKSTPPTPTPTSTITPVDNAQSSWRITWVPDTYTADGPSYLRTTRHGAPDAVLLLVYPIVGGGVAGGREGGFTCDMIAAYTGNTLAVVGTQNRNGYTGFRDVSMDEYMEREHGDEWTKVVQVPLPSFPGKDEALFVFQRGERAPARIKGEEVEKKGNTEDDKPGEKE</sequence>
<evidence type="ECO:0000256" key="4">
    <source>
        <dbReference type="ARBA" id="ARBA00022692"/>
    </source>
</evidence>
<keyword evidence="2" id="KW-0328">Glycosyltransferase</keyword>
<dbReference type="Gene3D" id="3.90.550.50">
    <property type="match status" value="1"/>
</dbReference>
<dbReference type="PANTHER" id="PTHR39290">
    <property type="entry name" value="C3H1-TYPE DOMAIN-CONTAINING PROTEIN-RELATED"/>
    <property type="match status" value="1"/>
</dbReference>
<evidence type="ECO:0000313" key="12">
    <source>
        <dbReference type="Proteomes" id="UP001295740"/>
    </source>
</evidence>
<comment type="subcellular location">
    <subcellularLocation>
        <location evidence="1">Membrane</location>
        <topology evidence="1">Single-pass type II membrane protein</topology>
    </subcellularLocation>
</comment>
<evidence type="ECO:0000256" key="5">
    <source>
        <dbReference type="ARBA" id="ARBA00022968"/>
    </source>
</evidence>
<keyword evidence="12" id="KW-1185">Reference proteome</keyword>
<gene>
    <name evidence="11" type="ORF">KHLLAP_LOCUS4552</name>
</gene>
<evidence type="ECO:0000256" key="9">
    <source>
        <dbReference type="SAM" id="Phobius"/>
    </source>
</evidence>
<evidence type="ECO:0000256" key="8">
    <source>
        <dbReference type="SAM" id="MobiDB-lite"/>
    </source>
</evidence>
<evidence type="ECO:0000256" key="7">
    <source>
        <dbReference type="ARBA" id="ARBA00023136"/>
    </source>
</evidence>
<keyword evidence="6 9" id="KW-1133">Transmembrane helix</keyword>
<keyword evidence="3" id="KW-0808">Transferase</keyword>
<evidence type="ECO:0000256" key="1">
    <source>
        <dbReference type="ARBA" id="ARBA00004606"/>
    </source>
</evidence>
<feature type="region of interest" description="Disordered" evidence="8">
    <location>
        <begin position="866"/>
        <end position="891"/>
    </location>
</feature>
<feature type="compositionally biased region" description="Polar residues" evidence="8">
    <location>
        <begin position="677"/>
        <end position="697"/>
    </location>
</feature>
<organism evidence="11 12">
    <name type="scientific">Anthostomella pinea</name>
    <dbReference type="NCBI Taxonomy" id="933095"/>
    <lineage>
        <taxon>Eukaryota</taxon>
        <taxon>Fungi</taxon>
        <taxon>Dikarya</taxon>
        <taxon>Ascomycota</taxon>
        <taxon>Pezizomycotina</taxon>
        <taxon>Sordariomycetes</taxon>
        <taxon>Xylariomycetidae</taxon>
        <taxon>Xylariales</taxon>
        <taxon>Xylariaceae</taxon>
        <taxon>Anthostomella</taxon>
    </lineage>
</organism>
<feature type="region of interest" description="Disordered" evidence="8">
    <location>
        <begin position="61"/>
        <end position="82"/>
    </location>
</feature>
<keyword evidence="5" id="KW-0735">Signal-anchor</keyword>
<comment type="caution">
    <text evidence="11">The sequence shown here is derived from an EMBL/GenBank/DDBJ whole genome shotgun (WGS) entry which is preliminary data.</text>
</comment>
<dbReference type="InterPro" id="IPR003378">
    <property type="entry name" value="Fringe-like_glycosylTrfase"/>
</dbReference>
<feature type="region of interest" description="Disordered" evidence="8">
    <location>
        <begin position="649"/>
        <end position="718"/>
    </location>
</feature>
<feature type="region of interest" description="Disordered" evidence="8">
    <location>
        <begin position="1020"/>
        <end position="1041"/>
    </location>
</feature>
<dbReference type="AlphaFoldDB" id="A0AAI8VFN9"/>
<dbReference type="EMBL" id="CAUWAG010000006">
    <property type="protein sequence ID" value="CAJ2504084.1"/>
    <property type="molecule type" value="Genomic_DNA"/>
</dbReference>
<protein>
    <submittedName>
        <fullName evidence="11">Uu.00g114780.m01.CDS01</fullName>
    </submittedName>
</protein>
<reference evidence="11" key="1">
    <citation type="submission" date="2023-10" db="EMBL/GenBank/DDBJ databases">
        <authorList>
            <person name="Hackl T."/>
        </authorList>
    </citation>
    <scope>NUCLEOTIDE SEQUENCE</scope>
</reference>
<dbReference type="Proteomes" id="UP001295740">
    <property type="component" value="Unassembled WGS sequence"/>
</dbReference>
<dbReference type="Pfam" id="PF02434">
    <property type="entry name" value="Fringe"/>
    <property type="match status" value="1"/>
</dbReference>
<evidence type="ECO:0000259" key="10">
    <source>
        <dbReference type="Pfam" id="PF02434"/>
    </source>
</evidence>
<feature type="transmembrane region" description="Helical" evidence="9">
    <location>
        <begin position="29"/>
        <end position="50"/>
    </location>
</feature>
<dbReference type="GO" id="GO:0016020">
    <property type="term" value="C:membrane"/>
    <property type="evidence" value="ECO:0007669"/>
    <property type="project" value="UniProtKB-SubCell"/>
</dbReference>
<evidence type="ECO:0000256" key="6">
    <source>
        <dbReference type="ARBA" id="ARBA00022989"/>
    </source>
</evidence>
<evidence type="ECO:0000313" key="11">
    <source>
        <dbReference type="EMBL" id="CAJ2504084.1"/>
    </source>
</evidence>
<feature type="compositionally biased region" description="Pro residues" evidence="8">
    <location>
        <begin position="698"/>
        <end position="716"/>
    </location>
</feature>
<dbReference type="GO" id="GO:0016757">
    <property type="term" value="F:glycosyltransferase activity"/>
    <property type="evidence" value="ECO:0007669"/>
    <property type="project" value="UniProtKB-KW"/>
</dbReference>
<feature type="compositionally biased region" description="Low complexity" evidence="8">
    <location>
        <begin position="867"/>
        <end position="890"/>
    </location>
</feature>
<keyword evidence="4 9" id="KW-0812">Transmembrane</keyword>
<dbReference type="PANTHER" id="PTHR39290:SF6">
    <property type="entry name" value="S-ADENOSYL-L-METHIONINE-DEPENDENT METHYLTRANSFERASES SUPERFAMILY PROTEIN"/>
    <property type="match status" value="1"/>
</dbReference>
<feature type="domain" description="Fringe-like glycosyltransferase" evidence="10">
    <location>
        <begin position="231"/>
        <end position="303"/>
    </location>
</feature>
<proteinExistence type="predicted"/>
<feature type="compositionally biased region" description="Low complexity" evidence="8">
    <location>
        <begin position="667"/>
        <end position="676"/>
    </location>
</feature>
<evidence type="ECO:0000256" key="3">
    <source>
        <dbReference type="ARBA" id="ARBA00022679"/>
    </source>
</evidence>
<keyword evidence="7 9" id="KW-0472">Membrane</keyword>